<keyword evidence="1" id="KW-1133">Transmembrane helix</keyword>
<organism evidence="2 3">
    <name type="scientific">Glossina austeni</name>
    <name type="common">Savannah tsetse fly</name>
    <dbReference type="NCBI Taxonomy" id="7395"/>
    <lineage>
        <taxon>Eukaryota</taxon>
        <taxon>Metazoa</taxon>
        <taxon>Ecdysozoa</taxon>
        <taxon>Arthropoda</taxon>
        <taxon>Hexapoda</taxon>
        <taxon>Insecta</taxon>
        <taxon>Pterygota</taxon>
        <taxon>Neoptera</taxon>
        <taxon>Endopterygota</taxon>
        <taxon>Diptera</taxon>
        <taxon>Brachycera</taxon>
        <taxon>Muscomorpha</taxon>
        <taxon>Hippoboscoidea</taxon>
        <taxon>Glossinidae</taxon>
        <taxon>Glossina</taxon>
    </lineage>
</organism>
<accession>A0A1A9UT23</accession>
<keyword evidence="1" id="KW-0812">Transmembrane</keyword>
<sequence length="111" mass="12509">MKERFDAIYSEKILLILSMGLGAANNYHKSGTTFDENSILNSKNANRSNCKGLPMNIVLLLFIPKSIPQRSYKFGDLGPGVIIIVFCLLLSIRFLFLTLSSHFDCMTQLYI</sequence>
<dbReference type="VEuPathDB" id="VectorBase:GAUT014418"/>
<keyword evidence="3" id="KW-1185">Reference proteome</keyword>
<dbReference type="AlphaFoldDB" id="A0A1A9UT23"/>
<dbReference type="Proteomes" id="UP000078200">
    <property type="component" value="Unassembled WGS sequence"/>
</dbReference>
<dbReference type="EnsemblMetazoa" id="GAUT014418-RA">
    <property type="protein sequence ID" value="GAUT014418-PA"/>
    <property type="gene ID" value="GAUT014418"/>
</dbReference>
<name>A0A1A9UT23_GLOAU</name>
<keyword evidence="1" id="KW-0472">Membrane</keyword>
<protein>
    <submittedName>
        <fullName evidence="2">Uncharacterized protein</fullName>
    </submittedName>
</protein>
<feature type="transmembrane region" description="Helical" evidence="1">
    <location>
        <begin position="77"/>
        <end position="96"/>
    </location>
</feature>
<reference evidence="2" key="1">
    <citation type="submission" date="2020-05" db="UniProtKB">
        <authorList>
            <consortium name="EnsemblMetazoa"/>
        </authorList>
    </citation>
    <scope>IDENTIFICATION</scope>
    <source>
        <strain evidence="2">TTRI</strain>
    </source>
</reference>
<evidence type="ECO:0000256" key="1">
    <source>
        <dbReference type="SAM" id="Phobius"/>
    </source>
</evidence>
<proteinExistence type="predicted"/>
<evidence type="ECO:0000313" key="2">
    <source>
        <dbReference type="EnsemblMetazoa" id="GAUT014418-PA"/>
    </source>
</evidence>
<evidence type="ECO:0000313" key="3">
    <source>
        <dbReference type="Proteomes" id="UP000078200"/>
    </source>
</evidence>